<reference evidence="2 3" key="1">
    <citation type="submission" date="2016-07" db="EMBL/GenBank/DDBJ databases">
        <title>Detection of Helicobacter winghamensis from caecal content of red fox (Vulpes vulpes).</title>
        <authorList>
            <person name="Zanoni R.G."/>
            <person name="Florio D."/>
            <person name="Caffara M."/>
            <person name="Renzi M."/>
            <person name="Parisi A."/>
            <person name="Pasquali F."/>
            <person name="Manfreda G."/>
        </authorList>
    </citation>
    <scope>NUCLEOTIDE SEQUENCE [LARGE SCALE GENOMIC DNA]</scope>
    <source>
        <strain evidence="2 3">295_13</strain>
    </source>
</reference>
<dbReference type="RefSeq" id="WP_006803217.1">
    <property type="nucleotide sequence ID" value="NZ_CABKOI010000018.1"/>
</dbReference>
<organism evidence="2 3">
    <name type="scientific">Helicobacter winghamensis</name>
    <dbReference type="NCBI Taxonomy" id="157268"/>
    <lineage>
        <taxon>Bacteria</taxon>
        <taxon>Pseudomonadati</taxon>
        <taxon>Campylobacterota</taxon>
        <taxon>Epsilonproteobacteria</taxon>
        <taxon>Campylobacterales</taxon>
        <taxon>Helicobacteraceae</taxon>
        <taxon>Helicobacter</taxon>
    </lineage>
</organism>
<dbReference type="Proteomes" id="UP000233350">
    <property type="component" value="Unassembled WGS sequence"/>
</dbReference>
<dbReference type="EMBL" id="MBPK01000003">
    <property type="protein sequence ID" value="PKT82499.1"/>
    <property type="molecule type" value="Genomic_DNA"/>
</dbReference>
<name>A0A2N3PL86_9HELI</name>
<feature type="transmembrane region" description="Helical" evidence="1">
    <location>
        <begin position="47"/>
        <end position="74"/>
    </location>
</feature>
<feature type="transmembrane region" description="Helical" evidence="1">
    <location>
        <begin position="94"/>
        <end position="115"/>
    </location>
</feature>
<protein>
    <submittedName>
        <fullName evidence="2">Uncharacterized protein</fullName>
    </submittedName>
</protein>
<dbReference type="OrthoDB" id="5323814at2"/>
<keyword evidence="3" id="KW-1185">Reference proteome</keyword>
<dbReference type="AlphaFoldDB" id="A0A2N3PL86"/>
<proteinExistence type="predicted"/>
<sequence>MENKPKTRKIWLKELKSEIMELRHQNLSDKEIKRKMRLALREHSTRLEVAVGFVFWLIVLALVGFGIHIGYAVLMWEARLYEFSVYFSPYTSMLIFMFLCVVLCGILIVWFGYFADCFRFHKILDDTLEEQFYLKLFKTLLLLSLMGFVVFMIIVFFVGLQISDFYGIPLGRSLFETLMEIID</sequence>
<keyword evidence="1" id="KW-1133">Transmembrane helix</keyword>
<accession>A0A2N3PL86</accession>
<gene>
    <name evidence="2" type="ORF">BCM31_05805</name>
</gene>
<evidence type="ECO:0000256" key="1">
    <source>
        <dbReference type="SAM" id="Phobius"/>
    </source>
</evidence>
<evidence type="ECO:0000313" key="3">
    <source>
        <dbReference type="Proteomes" id="UP000233350"/>
    </source>
</evidence>
<dbReference type="STRING" id="556267.HWAG_01520"/>
<keyword evidence="1" id="KW-0472">Membrane</keyword>
<dbReference type="GeneID" id="97289740"/>
<feature type="transmembrane region" description="Helical" evidence="1">
    <location>
        <begin position="136"/>
        <end position="160"/>
    </location>
</feature>
<keyword evidence="1" id="KW-0812">Transmembrane</keyword>
<comment type="caution">
    <text evidence="2">The sequence shown here is derived from an EMBL/GenBank/DDBJ whole genome shotgun (WGS) entry which is preliminary data.</text>
</comment>
<evidence type="ECO:0000313" key="2">
    <source>
        <dbReference type="EMBL" id="PKT82499.1"/>
    </source>
</evidence>